<organism evidence="2 3">
    <name type="scientific">Anopheles farauti</name>
    <dbReference type="NCBI Taxonomy" id="69004"/>
    <lineage>
        <taxon>Eukaryota</taxon>
        <taxon>Metazoa</taxon>
        <taxon>Ecdysozoa</taxon>
        <taxon>Arthropoda</taxon>
        <taxon>Hexapoda</taxon>
        <taxon>Insecta</taxon>
        <taxon>Pterygota</taxon>
        <taxon>Neoptera</taxon>
        <taxon>Endopterygota</taxon>
        <taxon>Diptera</taxon>
        <taxon>Nematocera</taxon>
        <taxon>Culicoidea</taxon>
        <taxon>Culicidae</taxon>
        <taxon>Anophelinae</taxon>
        <taxon>Anopheles</taxon>
    </lineage>
</organism>
<dbReference type="PROSITE" id="PS50191">
    <property type="entry name" value="CRAL_TRIO"/>
    <property type="match status" value="1"/>
</dbReference>
<dbReference type="SMART" id="SM01100">
    <property type="entry name" value="CRAL_TRIO_N"/>
    <property type="match status" value="1"/>
</dbReference>
<dbReference type="SMART" id="SM00516">
    <property type="entry name" value="SEC14"/>
    <property type="match status" value="1"/>
</dbReference>
<dbReference type="AlphaFoldDB" id="A0A182QY39"/>
<dbReference type="Gene3D" id="1.20.5.1200">
    <property type="entry name" value="Alpha-tocopherol transfer"/>
    <property type="match status" value="1"/>
</dbReference>
<dbReference type="GO" id="GO:1902936">
    <property type="term" value="F:phosphatidylinositol bisphosphate binding"/>
    <property type="evidence" value="ECO:0007669"/>
    <property type="project" value="TreeGrafter"/>
</dbReference>
<dbReference type="STRING" id="69004.A0A182QY39"/>
<dbReference type="Gene3D" id="1.10.8.20">
    <property type="entry name" value="N-terminal domain of phosphatidylinositol transfer protein sec14p"/>
    <property type="match status" value="1"/>
</dbReference>
<dbReference type="InterPro" id="IPR011074">
    <property type="entry name" value="CRAL/TRIO_N_dom"/>
</dbReference>
<dbReference type="Pfam" id="PF03765">
    <property type="entry name" value="CRAL_TRIO_N"/>
    <property type="match status" value="1"/>
</dbReference>
<keyword evidence="3" id="KW-1185">Reference proteome</keyword>
<sequence>MKLKIKRWQRSVIIFFTLPETPNSRTMTTARVILNFPWGSNSSSEKLKGDYFQDTGVTDAVMKIARKELREDKTIREQSLEQLREWLQKNGDVENVRTDDLFLLRFLRTKKFSVPMAQQMILKYLNFRKVFTHLIHTLDFMSPSVLKLLDGGYIFPSPIRDKHGRRVILGFANHFNPTEHTSSDMARLHFITYETLMEDPEHQICGLVHIGDFRGISAAHIACWNPTDFLRIMKWGEQSIPMRNKEVHLVNVPSTVKYIIEAGKSMVSKKMKERLQVHVTVSDLCKKVDPACLPKELGGTMPMAEMIEIWKMELSAKRNLVLSTSNMRILSDRGIISRNGTDRNNNSNSSSLGMETITGSFRKLEVD</sequence>
<dbReference type="Proteomes" id="UP000075886">
    <property type="component" value="Unassembled WGS sequence"/>
</dbReference>
<dbReference type="Gene3D" id="3.40.525.10">
    <property type="entry name" value="CRAL-TRIO lipid binding domain"/>
    <property type="match status" value="1"/>
</dbReference>
<dbReference type="EMBL" id="AXCN02000985">
    <property type="status" value="NOT_ANNOTATED_CDS"/>
    <property type="molecule type" value="Genomic_DNA"/>
</dbReference>
<dbReference type="SUPFAM" id="SSF46938">
    <property type="entry name" value="CRAL/TRIO N-terminal domain"/>
    <property type="match status" value="1"/>
</dbReference>
<dbReference type="PANTHER" id="PTHR10174">
    <property type="entry name" value="ALPHA-TOCOPHEROL TRANSFER PROTEIN-RELATED"/>
    <property type="match status" value="1"/>
</dbReference>
<feature type="domain" description="CRAL-TRIO" evidence="1">
    <location>
        <begin position="142"/>
        <end position="305"/>
    </location>
</feature>
<dbReference type="InterPro" id="IPR001251">
    <property type="entry name" value="CRAL-TRIO_dom"/>
</dbReference>
<dbReference type="InterPro" id="IPR036273">
    <property type="entry name" value="CRAL/TRIO_N_dom_sf"/>
</dbReference>
<dbReference type="InterPro" id="IPR036865">
    <property type="entry name" value="CRAL-TRIO_dom_sf"/>
</dbReference>
<dbReference type="PANTHER" id="PTHR10174:SF120">
    <property type="entry name" value="CELLULAR RETINALDEHYDE BINDING PROTEIN"/>
    <property type="match status" value="1"/>
</dbReference>
<dbReference type="Pfam" id="PF00650">
    <property type="entry name" value="CRAL_TRIO"/>
    <property type="match status" value="1"/>
</dbReference>
<dbReference type="SUPFAM" id="SSF52087">
    <property type="entry name" value="CRAL/TRIO domain"/>
    <property type="match status" value="1"/>
</dbReference>
<dbReference type="VEuPathDB" id="VectorBase:AFAF019186"/>
<reference evidence="3" key="1">
    <citation type="submission" date="2014-01" db="EMBL/GenBank/DDBJ databases">
        <title>The Genome Sequence of Anopheles farauti FAR1 (V2).</title>
        <authorList>
            <consortium name="The Broad Institute Genomics Platform"/>
            <person name="Neafsey D.E."/>
            <person name="Besansky N."/>
            <person name="Howell P."/>
            <person name="Walton C."/>
            <person name="Young S.K."/>
            <person name="Zeng Q."/>
            <person name="Gargeya S."/>
            <person name="Fitzgerald M."/>
            <person name="Haas B."/>
            <person name="Abouelleil A."/>
            <person name="Allen A.W."/>
            <person name="Alvarado L."/>
            <person name="Arachchi H.M."/>
            <person name="Berlin A.M."/>
            <person name="Chapman S.B."/>
            <person name="Gainer-Dewar J."/>
            <person name="Goldberg J."/>
            <person name="Griggs A."/>
            <person name="Gujja S."/>
            <person name="Hansen M."/>
            <person name="Howarth C."/>
            <person name="Imamovic A."/>
            <person name="Ireland A."/>
            <person name="Larimer J."/>
            <person name="McCowan C."/>
            <person name="Murphy C."/>
            <person name="Pearson M."/>
            <person name="Poon T.W."/>
            <person name="Priest M."/>
            <person name="Roberts A."/>
            <person name="Saif S."/>
            <person name="Shea T."/>
            <person name="Sisk P."/>
            <person name="Sykes S."/>
            <person name="Wortman J."/>
            <person name="Nusbaum C."/>
            <person name="Birren B."/>
        </authorList>
    </citation>
    <scope>NUCLEOTIDE SEQUENCE [LARGE SCALE GENOMIC DNA]</scope>
    <source>
        <strain evidence="3">FAR1</strain>
    </source>
</reference>
<evidence type="ECO:0000259" key="1">
    <source>
        <dbReference type="PROSITE" id="PS50191"/>
    </source>
</evidence>
<accession>A0A182QY39</accession>
<reference evidence="2" key="2">
    <citation type="submission" date="2020-05" db="UniProtKB">
        <authorList>
            <consortium name="EnsemblMetazoa"/>
        </authorList>
    </citation>
    <scope>IDENTIFICATION</scope>
    <source>
        <strain evidence="2">FAR1</strain>
    </source>
</reference>
<name>A0A182QY39_9DIPT</name>
<dbReference type="PRINTS" id="PR00180">
    <property type="entry name" value="CRETINALDHBP"/>
</dbReference>
<protein>
    <recommendedName>
        <fullName evidence="1">CRAL-TRIO domain-containing protein</fullName>
    </recommendedName>
</protein>
<evidence type="ECO:0000313" key="3">
    <source>
        <dbReference type="Proteomes" id="UP000075886"/>
    </source>
</evidence>
<proteinExistence type="predicted"/>
<dbReference type="GO" id="GO:0016020">
    <property type="term" value="C:membrane"/>
    <property type="evidence" value="ECO:0007669"/>
    <property type="project" value="TreeGrafter"/>
</dbReference>
<dbReference type="CDD" id="cd00170">
    <property type="entry name" value="SEC14"/>
    <property type="match status" value="1"/>
</dbReference>
<evidence type="ECO:0000313" key="2">
    <source>
        <dbReference type="EnsemblMetazoa" id="AFAF019186-PA"/>
    </source>
</evidence>
<dbReference type="EnsemblMetazoa" id="AFAF019186-RA">
    <property type="protein sequence ID" value="AFAF019186-PA"/>
    <property type="gene ID" value="AFAF019186"/>
</dbReference>